<sequence>EPEPPLPGHRRPDPPDPRGLPPARRLRGHAAQGAVHAARGARHRARALRPARPRRRRLLHGQEGLLPAQGRDGQVPRLQRGRVRARDLQGPRAHDEEPARAHRGDHHRGLRRGREPLVHLHPRRVPADGRRPRPGPGRGVRRRAAGRADRGLRPLAGARGPPRRGRLHLRRGDRPPGLPGGQARQPAPQAAVSRQPGPLPGPDAHQQRRDARDDPGDHRDGRRRVRAHRRAELDGHEARLRLGPRHAPGQLRDRARHPDARAHLRPGRRAGPRAQREVLLPRRLVVPRPHRGRPRPALRLRLHGQGRLHARLRRDHRLRRHHLGRGRDAEAREVLQARVLRQVHPLPGGHELDREDARAHQGRLGHPDGPGHHGLRPGPDHRPLPVRARRRHGDARVLAHLEVPRGVRGAPRGDAAHVGAGPARRGGGL</sequence>
<gene>
    <name evidence="2" type="ORF">AVDCRST_MAG13-1746</name>
</gene>
<feature type="compositionally biased region" description="Basic and acidic residues" evidence="1">
    <location>
        <begin position="205"/>
        <end position="220"/>
    </location>
</feature>
<dbReference type="AlphaFoldDB" id="A0A6J4SD05"/>
<feature type="region of interest" description="Disordered" evidence="1">
    <location>
        <begin position="346"/>
        <end position="386"/>
    </location>
</feature>
<feature type="compositionally biased region" description="Basic residues" evidence="1">
    <location>
        <begin position="161"/>
        <end position="171"/>
    </location>
</feature>
<feature type="non-terminal residue" evidence="2">
    <location>
        <position position="429"/>
    </location>
</feature>
<dbReference type="EMBL" id="CADCVO010000273">
    <property type="protein sequence ID" value="CAA9490959.1"/>
    <property type="molecule type" value="Genomic_DNA"/>
</dbReference>
<dbReference type="GO" id="GO:0016491">
    <property type="term" value="F:oxidoreductase activity"/>
    <property type="evidence" value="ECO:0007669"/>
    <property type="project" value="UniProtKB-KW"/>
</dbReference>
<keyword evidence="2" id="KW-0830">Ubiquinone</keyword>
<feature type="compositionally biased region" description="Basic and acidic residues" evidence="1">
    <location>
        <begin position="350"/>
        <end position="371"/>
    </location>
</feature>
<feature type="non-terminal residue" evidence="2">
    <location>
        <position position="1"/>
    </location>
</feature>
<protein>
    <submittedName>
        <fullName evidence="2">NADH-ubiquinone oxidoreductase chain F</fullName>
        <ecNumber evidence="2">1.6.5.3</ecNumber>
    </submittedName>
</protein>
<reference evidence="2" key="1">
    <citation type="submission" date="2020-02" db="EMBL/GenBank/DDBJ databases">
        <authorList>
            <person name="Meier V. D."/>
        </authorList>
    </citation>
    <scope>NUCLEOTIDE SEQUENCE</scope>
    <source>
        <strain evidence="2">AVDCRST_MAG13</strain>
    </source>
</reference>
<name>A0A6J4SD05_9ACTN</name>
<feature type="compositionally biased region" description="Basic and acidic residues" evidence="1">
    <location>
        <begin position="84"/>
        <end position="102"/>
    </location>
</feature>
<evidence type="ECO:0000313" key="2">
    <source>
        <dbReference type="EMBL" id="CAA9490959.1"/>
    </source>
</evidence>
<feature type="region of interest" description="Disordered" evidence="1">
    <location>
        <begin position="1"/>
        <end position="274"/>
    </location>
</feature>
<proteinExistence type="predicted"/>
<evidence type="ECO:0000256" key="1">
    <source>
        <dbReference type="SAM" id="MobiDB-lite"/>
    </source>
</evidence>
<accession>A0A6J4SD05</accession>
<organism evidence="2">
    <name type="scientific">uncultured Solirubrobacteraceae bacterium</name>
    <dbReference type="NCBI Taxonomy" id="1162706"/>
    <lineage>
        <taxon>Bacteria</taxon>
        <taxon>Bacillati</taxon>
        <taxon>Actinomycetota</taxon>
        <taxon>Thermoleophilia</taxon>
        <taxon>Solirubrobacterales</taxon>
        <taxon>Solirubrobacteraceae</taxon>
        <taxon>environmental samples</taxon>
    </lineage>
</organism>
<feature type="compositionally biased region" description="Low complexity" evidence="1">
    <location>
        <begin position="29"/>
        <end position="38"/>
    </location>
</feature>
<feature type="region of interest" description="Disordered" evidence="1">
    <location>
        <begin position="406"/>
        <end position="429"/>
    </location>
</feature>
<feature type="compositionally biased region" description="Basic residues" evidence="1">
    <location>
        <begin position="39"/>
        <end position="59"/>
    </location>
</feature>
<feature type="compositionally biased region" description="Low complexity" evidence="1">
    <location>
        <begin position="181"/>
        <end position="196"/>
    </location>
</feature>
<feature type="compositionally biased region" description="Basic and acidic residues" evidence="1">
    <location>
        <begin position="230"/>
        <end position="240"/>
    </location>
</feature>
<feature type="compositionally biased region" description="Basic and acidic residues" evidence="1">
    <location>
        <begin position="251"/>
        <end position="262"/>
    </location>
</feature>
<dbReference type="EC" id="1.6.5.3" evidence="2"/>
<keyword evidence="2" id="KW-0560">Oxidoreductase</keyword>